<protein>
    <submittedName>
        <fullName evidence="2">C-3',4' desaturase CrtD</fullName>
    </submittedName>
</protein>
<reference evidence="2 3" key="1">
    <citation type="journal article" date="2019" name="Int. J. Syst. Evol. Microbiol.">
        <title>Capsulimonas corticalis gen. nov., sp. nov., an aerobic capsulated bacterium, of a novel bacterial order, Capsulimonadales ord. nov., of the class Armatimonadia of the phylum Armatimonadetes.</title>
        <authorList>
            <person name="Li J."/>
            <person name="Kudo C."/>
            <person name="Tonouchi A."/>
        </authorList>
    </citation>
    <scope>NUCLEOTIDE SEQUENCE [LARGE SCALE GENOMIC DNA]</scope>
    <source>
        <strain evidence="2 3">AX-7</strain>
    </source>
</reference>
<dbReference type="OrthoDB" id="9789960at2"/>
<evidence type="ECO:0000313" key="3">
    <source>
        <dbReference type="Proteomes" id="UP000287394"/>
    </source>
</evidence>
<dbReference type="Proteomes" id="UP000287394">
    <property type="component" value="Chromosome"/>
</dbReference>
<dbReference type="InterPro" id="IPR002937">
    <property type="entry name" value="Amino_oxidase"/>
</dbReference>
<dbReference type="KEGG" id="ccot:CCAX7_16850"/>
<dbReference type="SUPFAM" id="SSF51905">
    <property type="entry name" value="FAD/NAD(P)-binding domain"/>
    <property type="match status" value="1"/>
</dbReference>
<gene>
    <name evidence="2" type="ORF">CCAX7_16850</name>
</gene>
<keyword evidence="3" id="KW-1185">Reference proteome</keyword>
<dbReference type="AlphaFoldDB" id="A0A402CYX1"/>
<dbReference type="GO" id="GO:0016116">
    <property type="term" value="P:carotenoid metabolic process"/>
    <property type="evidence" value="ECO:0007669"/>
    <property type="project" value="InterPro"/>
</dbReference>
<dbReference type="Gene3D" id="3.50.50.60">
    <property type="entry name" value="FAD/NAD(P)-binding domain"/>
    <property type="match status" value="1"/>
</dbReference>
<evidence type="ECO:0000313" key="2">
    <source>
        <dbReference type="EMBL" id="BDI29634.1"/>
    </source>
</evidence>
<dbReference type="PANTHER" id="PTHR46313:SF3">
    <property type="entry name" value="PROLYCOPENE ISOMERASE, CHLOROPLASTIC"/>
    <property type="match status" value="1"/>
</dbReference>
<accession>A0A402CYX1</accession>
<dbReference type="PANTHER" id="PTHR46313">
    <property type="match status" value="1"/>
</dbReference>
<dbReference type="PRINTS" id="PR00411">
    <property type="entry name" value="PNDRDTASEI"/>
</dbReference>
<name>A0A402CYX1_9BACT</name>
<dbReference type="RefSeq" id="WP_119322498.1">
    <property type="nucleotide sequence ID" value="NZ_AP025739.1"/>
</dbReference>
<evidence type="ECO:0000256" key="1">
    <source>
        <dbReference type="SAM" id="MobiDB-lite"/>
    </source>
</evidence>
<sequence length="520" mass="56050">MMDVAVIGGGVAGMAAAARLQAMGFSTTVFEAHGKPGGCAGYFRRDGFSFDVGATTLVDFGSEGLGGELLARIGLAPFDGDVLPGYVAWLPDRTVTLHRDSRLWAHERLRALGDTDVHRRFWAFLDRLVCVFWAASRNGARLPLRNVHDVVTAVRSTGLRNVPMARHLGRTMGDALRAYGLREDRALVGLLSMLIEDTVHSTIDNAPLINAALGVTIRGAGLTRARGGMGGFWTRFLKRYGSLGGEFRGGCCVERIQRRGDAFLIETRTETYEARRIVCAVPAALAARLGPCEVTRALAPYLERDAGAHGGAVALYLGVPEAQLANQEFTHHQLLHDYSGKLGNGNNMFISVSAPGDMESAPMGCQAVMISTHCDLEEWSGLCPEDYQRRKTETGETLLSLARRVYPNLGEQARIMEIGTPRTFARFTRRPQGSVGGFRLSRANANQNAIPHDLGASGYRLVGDTTWPGLGTVACLLGAKIVADDIAAQLHSKRRPTNATTAQEELHGDAHSSLAPDTTA</sequence>
<dbReference type="Pfam" id="PF01593">
    <property type="entry name" value="Amino_oxidase"/>
    <property type="match status" value="1"/>
</dbReference>
<dbReference type="GO" id="GO:0016491">
    <property type="term" value="F:oxidoreductase activity"/>
    <property type="evidence" value="ECO:0007669"/>
    <property type="project" value="InterPro"/>
</dbReference>
<dbReference type="InterPro" id="IPR045892">
    <property type="entry name" value="CrtISO-like"/>
</dbReference>
<proteinExistence type="predicted"/>
<dbReference type="InterPro" id="IPR036188">
    <property type="entry name" value="FAD/NAD-bd_sf"/>
</dbReference>
<organism evidence="2 3">
    <name type="scientific">Capsulimonas corticalis</name>
    <dbReference type="NCBI Taxonomy" id="2219043"/>
    <lineage>
        <taxon>Bacteria</taxon>
        <taxon>Bacillati</taxon>
        <taxon>Armatimonadota</taxon>
        <taxon>Armatimonadia</taxon>
        <taxon>Capsulimonadales</taxon>
        <taxon>Capsulimonadaceae</taxon>
        <taxon>Capsulimonas</taxon>
    </lineage>
</organism>
<feature type="region of interest" description="Disordered" evidence="1">
    <location>
        <begin position="492"/>
        <end position="520"/>
    </location>
</feature>
<dbReference type="EMBL" id="AP025739">
    <property type="protein sequence ID" value="BDI29634.1"/>
    <property type="molecule type" value="Genomic_DNA"/>
</dbReference>